<comment type="similarity">
    <text evidence="7">Belongs to the binding-protein-dependent transport system permease family.</text>
</comment>
<feature type="transmembrane region" description="Helical" evidence="7">
    <location>
        <begin position="111"/>
        <end position="132"/>
    </location>
</feature>
<feature type="domain" description="ABC transmembrane type-1" evidence="8">
    <location>
        <begin position="107"/>
        <end position="299"/>
    </location>
</feature>
<dbReference type="AlphaFoldDB" id="A0A4V4HST4"/>
<keyword evidence="10" id="KW-1185">Reference proteome</keyword>
<reference evidence="10" key="1">
    <citation type="submission" date="2019-04" db="EMBL/GenBank/DDBJ databases">
        <title>Nocardioides xinjiangensis sp. nov.</title>
        <authorList>
            <person name="Liu S."/>
        </authorList>
    </citation>
    <scope>NUCLEOTIDE SEQUENCE [LARGE SCALE GENOMIC DNA]</scope>
    <source>
        <strain evidence="10">18</strain>
    </source>
</reference>
<sequence>MSVKTLAAADQVSRKPGDRINWGAEAARLPLYLFAVVVLIPFWWMIIAAFKTVPELMMNPPTFYPRDPSADSFYDPAFSGGADPGAGHVEGVFQRWTGVAGGFFRFAANSFGITVVVTILSLLIASLVAYMLTKTAAPGRRTVFVVIISSMMIPWQVSLIPNYLLTSDLGMTDSYLGYVIPGLAKAFVVFFLVQYLRSIPDDLVHAARVDGASEWRIWWQIILPLLRPALAAMAIFVALAEWNNFLWPLIIIRSDELYNLPVALSSLSNSIVSSPGSMGVAMAASLLATLPTVVFFFIFQKHFIKGIALSGIKA</sequence>
<evidence type="ECO:0000256" key="6">
    <source>
        <dbReference type="ARBA" id="ARBA00023136"/>
    </source>
</evidence>
<evidence type="ECO:0000313" key="9">
    <source>
        <dbReference type="EMBL" id="THV42946.1"/>
    </source>
</evidence>
<dbReference type="Gene3D" id="1.10.3720.10">
    <property type="entry name" value="MetI-like"/>
    <property type="match status" value="1"/>
</dbReference>
<accession>A0A4V4HST4</accession>
<dbReference type="CDD" id="cd06261">
    <property type="entry name" value="TM_PBP2"/>
    <property type="match status" value="1"/>
</dbReference>
<reference evidence="9 10" key="2">
    <citation type="submission" date="2019-05" db="EMBL/GenBank/DDBJ databases">
        <title>Glycomyces buryatensis sp. nov.</title>
        <authorList>
            <person name="Nikitina E."/>
        </authorList>
    </citation>
    <scope>NUCLEOTIDE SEQUENCE [LARGE SCALE GENOMIC DNA]</scope>
    <source>
        <strain evidence="9 10">18</strain>
    </source>
</reference>
<evidence type="ECO:0000259" key="8">
    <source>
        <dbReference type="PROSITE" id="PS50928"/>
    </source>
</evidence>
<feature type="transmembrane region" description="Helical" evidence="7">
    <location>
        <begin position="175"/>
        <end position="196"/>
    </location>
</feature>
<dbReference type="PROSITE" id="PS50928">
    <property type="entry name" value="ABC_TM1"/>
    <property type="match status" value="1"/>
</dbReference>
<keyword evidence="4 7" id="KW-0812">Transmembrane</keyword>
<feature type="transmembrane region" description="Helical" evidence="7">
    <location>
        <begin position="29"/>
        <end position="50"/>
    </location>
</feature>
<keyword evidence="2 7" id="KW-0813">Transport</keyword>
<keyword evidence="5 7" id="KW-1133">Transmembrane helix</keyword>
<dbReference type="PANTHER" id="PTHR43744">
    <property type="entry name" value="ABC TRANSPORTER PERMEASE PROTEIN MG189-RELATED-RELATED"/>
    <property type="match status" value="1"/>
</dbReference>
<dbReference type="GO" id="GO:0055085">
    <property type="term" value="P:transmembrane transport"/>
    <property type="evidence" value="ECO:0007669"/>
    <property type="project" value="InterPro"/>
</dbReference>
<dbReference type="SUPFAM" id="SSF161098">
    <property type="entry name" value="MetI-like"/>
    <property type="match status" value="1"/>
</dbReference>
<keyword evidence="3" id="KW-1003">Cell membrane</keyword>
<feature type="transmembrane region" description="Helical" evidence="7">
    <location>
        <begin position="278"/>
        <end position="299"/>
    </location>
</feature>
<evidence type="ECO:0000256" key="3">
    <source>
        <dbReference type="ARBA" id="ARBA00022475"/>
    </source>
</evidence>
<dbReference type="RefSeq" id="WP_136533276.1">
    <property type="nucleotide sequence ID" value="NZ_STGY01000010.1"/>
</dbReference>
<name>A0A4V4HST4_9ACTN</name>
<evidence type="ECO:0000256" key="5">
    <source>
        <dbReference type="ARBA" id="ARBA00022989"/>
    </source>
</evidence>
<dbReference type="InterPro" id="IPR035906">
    <property type="entry name" value="MetI-like_sf"/>
</dbReference>
<gene>
    <name evidence="9" type="ORF">FAB82_04150</name>
</gene>
<dbReference type="Pfam" id="PF00528">
    <property type="entry name" value="BPD_transp_1"/>
    <property type="match status" value="1"/>
</dbReference>
<protein>
    <submittedName>
        <fullName evidence="9">Carbohydrate ABC transporter permease</fullName>
    </submittedName>
</protein>
<dbReference type="PANTHER" id="PTHR43744:SF8">
    <property type="entry name" value="SN-GLYCEROL-3-PHOSPHATE TRANSPORT SYSTEM PERMEASE PROTEIN UGPE"/>
    <property type="match status" value="1"/>
</dbReference>
<dbReference type="InterPro" id="IPR000515">
    <property type="entry name" value="MetI-like"/>
</dbReference>
<comment type="subcellular location">
    <subcellularLocation>
        <location evidence="1 7">Cell membrane</location>
        <topology evidence="1 7">Multi-pass membrane protein</topology>
    </subcellularLocation>
</comment>
<organism evidence="9 10">
    <name type="scientific">Glycomyces buryatensis</name>
    <dbReference type="NCBI Taxonomy" id="2570927"/>
    <lineage>
        <taxon>Bacteria</taxon>
        <taxon>Bacillati</taxon>
        <taxon>Actinomycetota</taxon>
        <taxon>Actinomycetes</taxon>
        <taxon>Glycomycetales</taxon>
        <taxon>Glycomycetaceae</taxon>
        <taxon>Glycomyces</taxon>
    </lineage>
</organism>
<proteinExistence type="inferred from homology"/>
<keyword evidence="6 7" id="KW-0472">Membrane</keyword>
<dbReference type="Proteomes" id="UP000308760">
    <property type="component" value="Unassembled WGS sequence"/>
</dbReference>
<dbReference type="EMBL" id="STGY01000010">
    <property type="protein sequence ID" value="THV42946.1"/>
    <property type="molecule type" value="Genomic_DNA"/>
</dbReference>
<dbReference type="OrthoDB" id="5138956at2"/>
<feature type="transmembrane region" description="Helical" evidence="7">
    <location>
        <begin position="217"/>
        <end position="239"/>
    </location>
</feature>
<dbReference type="GO" id="GO:0005886">
    <property type="term" value="C:plasma membrane"/>
    <property type="evidence" value="ECO:0007669"/>
    <property type="project" value="UniProtKB-SubCell"/>
</dbReference>
<evidence type="ECO:0000256" key="1">
    <source>
        <dbReference type="ARBA" id="ARBA00004651"/>
    </source>
</evidence>
<comment type="caution">
    <text evidence="9">The sequence shown here is derived from an EMBL/GenBank/DDBJ whole genome shotgun (WGS) entry which is preliminary data.</text>
</comment>
<evidence type="ECO:0000256" key="2">
    <source>
        <dbReference type="ARBA" id="ARBA00022448"/>
    </source>
</evidence>
<feature type="transmembrane region" description="Helical" evidence="7">
    <location>
        <begin position="144"/>
        <end position="163"/>
    </location>
</feature>
<evidence type="ECO:0000256" key="4">
    <source>
        <dbReference type="ARBA" id="ARBA00022692"/>
    </source>
</evidence>
<evidence type="ECO:0000313" key="10">
    <source>
        <dbReference type="Proteomes" id="UP000308760"/>
    </source>
</evidence>
<evidence type="ECO:0000256" key="7">
    <source>
        <dbReference type="RuleBase" id="RU363032"/>
    </source>
</evidence>